<keyword evidence="1" id="KW-0812">Transmembrane</keyword>
<evidence type="ECO:0000256" key="1">
    <source>
        <dbReference type="SAM" id="Phobius"/>
    </source>
</evidence>
<accession>A0ABQ6JKT8</accession>
<name>A0ABQ6JKT8_9ACTN</name>
<keyword evidence="1" id="KW-0472">Membrane</keyword>
<evidence type="ECO:0000313" key="2">
    <source>
        <dbReference type="EMBL" id="GMA88171.1"/>
    </source>
</evidence>
<dbReference type="EMBL" id="BSUZ01000001">
    <property type="protein sequence ID" value="GMA88171.1"/>
    <property type="molecule type" value="Genomic_DNA"/>
</dbReference>
<keyword evidence="3" id="KW-1185">Reference proteome</keyword>
<reference evidence="3" key="1">
    <citation type="journal article" date="2019" name="Int. J. Syst. Evol. Microbiol.">
        <title>The Global Catalogue of Microorganisms (GCM) 10K type strain sequencing project: providing services to taxonomists for standard genome sequencing and annotation.</title>
        <authorList>
            <consortium name="The Broad Institute Genomics Platform"/>
            <consortium name="The Broad Institute Genome Sequencing Center for Infectious Disease"/>
            <person name="Wu L."/>
            <person name="Ma J."/>
        </authorList>
    </citation>
    <scope>NUCLEOTIDE SEQUENCE [LARGE SCALE GENOMIC DNA]</scope>
    <source>
        <strain evidence="3">NBRC 108730</strain>
    </source>
</reference>
<feature type="transmembrane region" description="Helical" evidence="1">
    <location>
        <begin position="52"/>
        <end position="73"/>
    </location>
</feature>
<protein>
    <recommendedName>
        <fullName evidence="4">DUF3592 domain-containing protein</fullName>
    </recommendedName>
</protein>
<proteinExistence type="predicted"/>
<gene>
    <name evidence="2" type="ORF">GCM10025868_34210</name>
</gene>
<evidence type="ECO:0000313" key="3">
    <source>
        <dbReference type="Proteomes" id="UP001157017"/>
    </source>
</evidence>
<comment type="caution">
    <text evidence="2">The sequence shown here is derived from an EMBL/GenBank/DDBJ whole genome shotgun (WGS) entry which is preliminary data.</text>
</comment>
<evidence type="ECO:0008006" key="4">
    <source>
        <dbReference type="Google" id="ProtNLM"/>
    </source>
</evidence>
<organism evidence="2 3">
    <name type="scientific">Angustibacter aerolatus</name>
    <dbReference type="NCBI Taxonomy" id="1162965"/>
    <lineage>
        <taxon>Bacteria</taxon>
        <taxon>Bacillati</taxon>
        <taxon>Actinomycetota</taxon>
        <taxon>Actinomycetes</taxon>
        <taxon>Kineosporiales</taxon>
        <taxon>Kineosporiaceae</taxon>
    </lineage>
</organism>
<sequence length="74" mass="7703">MRYRTPDGADVVARAHSSSDHARFAVGQPVGLRYDPYDPTWIAVDGLPTGSAATGVAAVVLGVVAVLLLVAWVV</sequence>
<keyword evidence="1" id="KW-1133">Transmembrane helix</keyword>
<dbReference type="Proteomes" id="UP001157017">
    <property type="component" value="Unassembled WGS sequence"/>
</dbReference>